<reference evidence="2 3" key="1">
    <citation type="submission" date="2023-07" db="EMBL/GenBank/DDBJ databases">
        <authorList>
            <person name="Girao M."/>
            <person name="Carvalho M.F."/>
        </authorList>
    </citation>
    <scope>NUCLEOTIDE SEQUENCE [LARGE SCALE GENOMIC DNA]</scope>
    <source>
        <strain evidence="2 3">66/93</strain>
    </source>
</reference>
<name>A0ABU7KWS6_9ACTN</name>
<dbReference type="Proteomes" id="UP001348641">
    <property type="component" value="Unassembled WGS sequence"/>
</dbReference>
<organism evidence="2 3">
    <name type="scientific">Nocardiopsis tropica</name>
    <dbReference type="NCBI Taxonomy" id="109330"/>
    <lineage>
        <taxon>Bacteria</taxon>
        <taxon>Bacillati</taxon>
        <taxon>Actinomycetota</taxon>
        <taxon>Actinomycetes</taxon>
        <taxon>Streptosporangiales</taxon>
        <taxon>Nocardiopsidaceae</taxon>
        <taxon>Nocardiopsis</taxon>
    </lineage>
</organism>
<protein>
    <submittedName>
        <fullName evidence="2">DUF397 domain-containing protein</fullName>
    </submittedName>
</protein>
<dbReference type="EMBL" id="JAUUCC010000081">
    <property type="protein sequence ID" value="MEE2053741.1"/>
    <property type="molecule type" value="Genomic_DNA"/>
</dbReference>
<evidence type="ECO:0000313" key="2">
    <source>
        <dbReference type="EMBL" id="MEE2053741.1"/>
    </source>
</evidence>
<evidence type="ECO:0000259" key="1">
    <source>
        <dbReference type="Pfam" id="PF04149"/>
    </source>
</evidence>
<evidence type="ECO:0000313" key="3">
    <source>
        <dbReference type="Proteomes" id="UP001348641"/>
    </source>
</evidence>
<accession>A0ABU7KWS6</accession>
<gene>
    <name evidence="2" type="ORF">Q8A49_24890</name>
</gene>
<dbReference type="Pfam" id="PF04149">
    <property type="entry name" value="DUF397"/>
    <property type="match status" value="1"/>
</dbReference>
<proteinExistence type="predicted"/>
<dbReference type="RefSeq" id="WP_330160669.1">
    <property type="nucleotide sequence ID" value="NZ_BAAAJA010000017.1"/>
</dbReference>
<sequence length="64" mass="7013">MQSSESRLIDQAIFRKSSYSQSEAACVEVAKVGRIAAIRDTQHRGLETLAFPLGEWSAFLGAAR</sequence>
<dbReference type="InterPro" id="IPR007278">
    <property type="entry name" value="DUF397"/>
</dbReference>
<feature type="domain" description="DUF397" evidence="1">
    <location>
        <begin position="14"/>
        <end position="64"/>
    </location>
</feature>
<comment type="caution">
    <text evidence="2">The sequence shown here is derived from an EMBL/GenBank/DDBJ whole genome shotgun (WGS) entry which is preliminary data.</text>
</comment>